<evidence type="ECO:0000313" key="10">
    <source>
        <dbReference type="EMBL" id="SFJ09265.1"/>
    </source>
</evidence>
<feature type="binding site" evidence="7">
    <location>
        <position position="198"/>
    </location>
    <ligand>
        <name>substrate</name>
    </ligand>
</feature>
<name>A0A1I3NJE5_9ACTN</name>
<dbReference type="SUPFAM" id="SSF89000">
    <property type="entry name" value="post-HMGL domain-like"/>
    <property type="match status" value="1"/>
</dbReference>
<dbReference type="Gene3D" id="3.20.20.70">
    <property type="entry name" value="Aldolase class I"/>
    <property type="match status" value="1"/>
</dbReference>
<dbReference type="PROSITE" id="PS50991">
    <property type="entry name" value="PYR_CT"/>
    <property type="match status" value="1"/>
</dbReference>
<feature type="binding site" evidence="7">
    <location>
        <position position="228"/>
    </location>
    <ligand>
        <name>Mn(2+)</name>
        <dbReference type="ChEBI" id="CHEBI:29035"/>
    </ligand>
</feature>
<feature type="binding site" evidence="7">
    <location>
        <position position="319"/>
    </location>
    <ligand>
        <name>substrate</name>
    </ligand>
</feature>
<comment type="catalytic activity">
    <reaction evidence="6">
        <text>(S)-4-hydroxy-2-oxohexanoate = propanal + pyruvate</text>
        <dbReference type="Rhea" id="RHEA:36003"/>
        <dbReference type="ChEBI" id="CHEBI:15361"/>
        <dbReference type="ChEBI" id="CHEBI:17153"/>
        <dbReference type="ChEBI" id="CHEBI:73142"/>
        <dbReference type="EC" id="4.1.3.43"/>
    </reaction>
    <physiologicalReaction direction="left-to-right" evidence="6">
        <dbReference type="Rhea" id="RHEA:36004"/>
    </physiologicalReaction>
</comment>
<dbReference type="AlphaFoldDB" id="A0A1I3NJE5"/>
<evidence type="ECO:0000259" key="9">
    <source>
        <dbReference type="PROSITE" id="PS50991"/>
    </source>
</evidence>
<feature type="active site" description="Proton acceptor" evidence="7">
    <location>
        <position position="48"/>
    </location>
</feature>
<dbReference type="EC" id="4.1.3.39" evidence="7 8"/>
<sequence>MGDMTIRPDDIPVVGREVTETEVLENQVAAGGECDLRITDSTLRDGSHAMSHQFTEEQVRGVVSALDRAGVQVIEVSHGDGLGGSSFNYGFSKVDEFDLIAAAVDEATQAKIAVLMLPGLATVKHLKRAHAVGASVARIATHCTEADVSLQHFEEARALGMETVGFLMLAHRASPELLARNARTMVDAGAQCVYVVDSAGALVLVDAQERVQALIDEIGGDGAQVGFHGHQNLSLGIANSVLAYQAGAKQIDGALCALGAGAGNSPTEVLAATFQRMGIRTGIDLGEVLSAAEEVVRPFIPRLPWMDRSSITQGYAGVYSSFLLHAERAAERYGVPAHEILQKVGEYGYVGGQEDMIIDIALELAETRSLGNLAAAGAR</sequence>
<dbReference type="STRING" id="1005945.SAMN05216561_11821"/>
<dbReference type="HAMAP" id="MF_01656">
    <property type="entry name" value="HOA"/>
    <property type="match status" value="1"/>
</dbReference>
<evidence type="ECO:0000256" key="8">
    <source>
        <dbReference type="NCBIfam" id="TIGR03217"/>
    </source>
</evidence>
<evidence type="ECO:0000256" key="3">
    <source>
        <dbReference type="ARBA" id="ARBA00022797"/>
    </source>
</evidence>
<dbReference type="NCBIfam" id="TIGR03217">
    <property type="entry name" value="4OH_2_O_val_ald"/>
    <property type="match status" value="1"/>
</dbReference>
<dbReference type="GO" id="GO:0008701">
    <property type="term" value="F:4-hydroxy-2-oxovalerate aldolase activity"/>
    <property type="evidence" value="ECO:0007669"/>
    <property type="project" value="UniProtKB-UniRule"/>
</dbReference>
<comment type="catalytic activity">
    <reaction evidence="7">
        <text>(S)-4-hydroxy-2-oxopentanoate = acetaldehyde + pyruvate</text>
        <dbReference type="Rhea" id="RHEA:22624"/>
        <dbReference type="ChEBI" id="CHEBI:15343"/>
        <dbReference type="ChEBI" id="CHEBI:15361"/>
        <dbReference type="ChEBI" id="CHEBI:73143"/>
        <dbReference type="EC" id="4.1.3.39"/>
    </reaction>
</comment>
<dbReference type="EMBL" id="FOQG01000018">
    <property type="protein sequence ID" value="SFJ09265.1"/>
    <property type="molecule type" value="Genomic_DNA"/>
</dbReference>
<protein>
    <recommendedName>
        <fullName evidence="7 8">4-hydroxy-2-oxovalerate aldolase</fullName>
        <shortName evidence="7">HOA</shortName>
        <ecNumber evidence="7 8">4.1.3.39</ecNumber>
    </recommendedName>
    <alternativeName>
        <fullName evidence="7">4-hydroxy-2-keto-pentanoic acid aldolase</fullName>
    </alternativeName>
    <alternativeName>
        <fullName evidence="7">4-hydroxy-2-oxopentanoate aldolase</fullName>
    </alternativeName>
</protein>
<dbReference type="GO" id="GO:0030145">
    <property type="term" value="F:manganese ion binding"/>
    <property type="evidence" value="ECO:0007669"/>
    <property type="project" value="UniProtKB-UniRule"/>
</dbReference>
<dbReference type="InterPro" id="IPR050073">
    <property type="entry name" value="2-IPM_HCS-like"/>
</dbReference>
<dbReference type="InterPro" id="IPR017629">
    <property type="entry name" value="4OH_2_O-val_aldolase"/>
</dbReference>
<keyword evidence="4 7" id="KW-0464">Manganese</keyword>
<keyword evidence="2 7" id="KW-0479">Metal-binding</keyword>
<reference evidence="10 11" key="1">
    <citation type="submission" date="2016-10" db="EMBL/GenBank/DDBJ databases">
        <authorList>
            <person name="de Groot N.N."/>
        </authorList>
    </citation>
    <scope>NUCLEOTIDE SEQUENCE [LARGE SCALE GENOMIC DNA]</scope>
    <source>
        <strain evidence="10 11">CGMCC 1.11156</strain>
    </source>
</reference>
<dbReference type="PANTHER" id="PTHR10277">
    <property type="entry name" value="HOMOCITRATE SYNTHASE-RELATED"/>
    <property type="match status" value="1"/>
</dbReference>
<keyword evidence="11" id="KW-1185">Reference proteome</keyword>
<feature type="binding site" evidence="7">
    <location>
        <position position="45"/>
    </location>
    <ligand>
        <name>Mn(2+)</name>
        <dbReference type="ChEBI" id="CHEBI:29035"/>
    </ligand>
</feature>
<feature type="binding site" evidence="7">
    <location>
        <position position="228"/>
    </location>
    <ligand>
        <name>substrate</name>
    </ligand>
</feature>
<evidence type="ECO:0000256" key="6">
    <source>
        <dbReference type="ARBA" id="ARBA00023518"/>
    </source>
</evidence>
<feature type="binding site" evidence="7">
    <location>
        <position position="230"/>
    </location>
    <ligand>
        <name>Mn(2+)</name>
        <dbReference type="ChEBI" id="CHEBI:29035"/>
    </ligand>
</feature>
<evidence type="ECO:0000256" key="1">
    <source>
        <dbReference type="ARBA" id="ARBA00008944"/>
    </source>
</evidence>
<dbReference type="NCBIfam" id="NF006049">
    <property type="entry name" value="PRK08195.1"/>
    <property type="match status" value="1"/>
</dbReference>
<keyword evidence="3 7" id="KW-0058">Aromatic hydrocarbons catabolism</keyword>
<dbReference type="InterPro" id="IPR000891">
    <property type="entry name" value="PYR_CT"/>
</dbReference>
<dbReference type="Pfam" id="PF07836">
    <property type="entry name" value="DmpG_comm"/>
    <property type="match status" value="1"/>
</dbReference>
<evidence type="ECO:0000256" key="5">
    <source>
        <dbReference type="ARBA" id="ARBA00023239"/>
    </source>
</evidence>
<keyword evidence="5 7" id="KW-0456">Lyase</keyword>
<evidence type="ECO:0000313" key="11">
    <source>
        <dbReference type="Proteomes" id="UP000198649"/>
    </source>
</evidence>
<dbReference type="PANTHER" id="PTHR10277:SF9">
    <property type="entry name" value="2-ISOPROPYLMALATE SYNTHASE 1, CHLOROPLASTIC-RELATED"/>
    <property type="match status" value="1"/>
</dbReference>
<feature type="binding site" evidence="7">
    <location>
        <begin position="44"/>
        <end position="45"/>
    </location>
    <ligand>
        <name>substrate</name>
    </ligand>
</feature>
<dbReference type="SUPFAM" id="SSF51569">
    <property type="entry name" value="Aldolase"/>
    <property type="match status" value="1"/>
</dbReference>
<evidence type="ECO:0000256" key="7">
    <source>
        <dbReference type="HAMAP-Rule" id="MF_01656"/>
    </source>
</evidence>
<dbReference type="InterPro" id="IPR013785">
    <property type="entry name" value="Aldolase_TIM"/>
</dbReference>
<dbReference type="InterPro" id="IPR035685">
    <property type="entry name" value="DRE_TIM_HOA"/>
</dbReference>
<organism evidence="10 11">
    <name type="scientific">Nocardioides psychrotolerans</name>
    <dbReference type="NCBI Taxonomy" id="1005945"/>
    <lineage>
        <taxon>Bacteria</taxon>
        <taxon>Bacillati</taxon>
        <taxon>Actinomycetota</taxon>
        <taxon>Actinomycetes</taxon>
        <taxon>Propionibacteriales</taxon>
        <taxon>Nocardioidaceae</taxon>
        <taxon>Nocardioides</taxon>
    </lineage>
</organism>
<dbReference type="Proteomes" id="UP000198649">
    <property type="component" value="Unassembled WGS sequence"/>
</dbReference>
<dbReference type="InterPro" id="IPR012425">
    <property type="entry name" value="DmpG_comm"/>
</dbReference>
<dbReference type="GO" id="GO:0003852">
    <property type="term" value="F:2-isopropylmalate synthase activity"/>
    <property type="evidence" value="ECO:0007669"/>
    <property type="project" value="TreeGrafter"/>
</dbReference>
<feature type="site" description="Transition state stabilizer" evidence="7">
    <location>
        <position position="44"/>
    </location>
</feature>
<evidence type="ECO:0000256" key="4">
    <source>
        <dbReference type="ARBA" id="ARBA00023211"/>
    </source>
</evidence>
<dbReference type="GO" id="GO:0009098">
    <property type="term" value="P:L-leucine biosynthetic process"/>
    <property type="evidence" value="ECO:0007669"/>
    <property type="project" value="TreeGrafter"/>
</dbReference>
<comment type="similarity">
    <text evidence="1 7">Belongs to the 4-hydroxy-2-oxovalerate aldolase family.</text>
</comment>
<dbReference type="Gene3D" id="1.10.8.60">
    <property type="match status" value="1"/>
</dbReference>
<dbReference type="OrthoDB" id="9803573at2"/>
<dbReference type="Pfam" id="PF00682">
    <property type="entry name" value="HMGL-like"/>
    <property type="match status" value="1"/>
</dbReference>
<dbReference type="CDD" id="cd07943">
    <property type="entry name" value="DRE_TIM_HOA"/>
    <property type="match status" value="1"/>
</dbReference>
<gene>
    <name evidence="10" type="ORF">SAMN05216561_11821</name>
</gene>
<accession>A0A1I3NJE5</accession>
<feature type="domain" description="Pyruvate carboxyltransferase" evidence="9">
    <location>
        <begin position="36"/>
        <end position="289"/>
    </location>
</feature>
<evidence type="ECO:0000256" key="2">
    <source>
        <dbReference type="ARBA" id="ARBA00022723"/>
    </source>
</evidence>
<proteinExistence type="inferred from homology"/>